<evidence type="ECO:0000256" key="9">
    <source>
        <dbReference type="PIRSR" id="PIRSR606285-1"/>
    </source>
</evidence>
<evidence type="ECO:0000256" key="5">
    <source>
        <dbReference type="ARBA" id="ARBA00022490"/>
    </source>
</evidence>
<reference evidence="13" key="1">
    <citation type="submission" date="2020-11" db="EMBL/GenBank/DDBJ databases">
        <authorList>
            <person name="Tran Van P."/>
        </authorList>
    </citation>
    <scope>NUCLEOTIDE SEQUENCE</scope>
</reference>
<name>A0A7R9IHQ9_9NEOP</name>
<dbReference type="PANTHER" id="PTHR10953:SF3">
    <property type="entry name" value="UBIQUITIN-LIKE MODIFIER-ACTIVATING ENZYME ATG7"/>
    <property type="match status" value="1"/>
</dbReference>
<dbReference type="Gene3D" id="3.40.140.70">
    <property type="entry name" value="Ubiquitin-like modifier-activating enzyme ATG7 N-terminal domain"/>
    <property type="match status" value="1"/>
</dbReference>
<dbReference type="InterPro" id="IPR000594">
    <property type="entry name" value="ThiF_NAD_FAD-bd"/>
</dbReference>
<dbReference type="GO" id="GO:0019778">
    <property type="term" value="F:Atg12 activating enzyme activity"/>
    <property type="evidence" value="ECO:0007669"/>
    <property type="project" value="TreeGrafter"/>
</dbReference>
<evidence type="ECO:0000259" key="12">
    <source>
        <dbReference type="Pfam" id="PF16420"/>
    </source>
</evidence>
<dbReference type="Gene3D" id="3.40.50.720">
    <property type="entry name" value="NAD(P)-binding Rossmann-like Domain"/>
    <property type="match status" value="1"/>
</dbReference>
<dbReference type="FunFam" id="3.40.50.720:FF:000395">
    <property type="entry name" value="ubiquitin-like modifier-activating enzyme ATG7"/>
    <property type="match status" value="1"/>
</dbReference>
<dbReference type="NCBIfam" id="TIGR01381">
    <property type="entry name" value="E1_like_apg7"/>
    <property type="match status" value="1"/>
</dbReference>
<evidence type="ECO:0000313" key="13">
    <source>
        <dbReference type="EMBL" id="CAD7458582.1"/>
    </source>
</evidence>
<gene>
    <name evidence="13" type="ORF">TTEB3V08_LOCUS6558</name>
</gene>
<evidence type="ECO:0000256" key="7">
    <source>
        <dbReference type="ARBA" id="ARBA00022927"/>
    </source>
</evidence>
<dbReference type="GO" id="GO:0034727">
    <property type="term" value="P:piecemeal microautophagy of the nucleus"/>
    <property type="evidence" value="ECO:0007669"/>
    <property type="project" value="TreeGrafter"/>
</dbReference>
<dbReference type="InterPro" id="IPR042522">
    <property type="entry name" value="Atg7_N_1"/>
</dbReference>
<evidence type="ECO:0000256" key="2">
    <source>
        <dbReference type="ARBA" id="ARBA00011738"/>
    </source>
</evidence>
<dbReference type="Gene3D" id="3.40.140.100">
    <property type="entry name" value="Ubiquitin-like modifier-activating enzyme ATG7 C-terminal domain"/>
    <property type="match status" value="1"/>
</dbReference>
<dbReference type="InterPro" id="IPR042523">
    <property type="entry name" value="Atg7_N_2"/>
</dbReference>
<dbReference type="SUPFAM" id="SSF69572">
    <property type="entry name" value="Activating enzymes of the ubiquitin-like proteins"/>
    <property type="match status" value="1"/>
</dbReference>
<dbReference type="InterPro" id="IPR045886">
    <property type="entry name" value="ThiF/MoeB/HesA"/>
</dbReference>
<dbReference type="InterPro" id="IPR035985">
    <property type="entry name" value="Ubiquitin-activating_enz"/>
</dbReference>
<dbReference type="GO" id="GO:0000407">
    <property type="term" value="C:phagophore assembly site"/>
    <property type="evidence" value="ECO:0007669"/>
    <property type="project" value="UniProtKB-SubCell"/>
</dbReference>
<evidence type="ECO:0000259" key="11">
    <source>
        <dbReference type="Pfam" id="PF00899"/>
    </source>
</evidence>
<evidence type="ECO:0000256" key="8">
    <source>
        <dbReference type="ARBA" id="ARBA00023006"/>
    </source>
</evidence>
<organism evidence="13">
    <name type="scientific">Timema tahoe</name>
    <dbReference type="NCBI Taxonomy" id="61484"/>
    <lineage>
        <taxon>Eukaryota</taxon>
        <taxon>Metazoa</taxon>
        <taxon>Ecdysozoa</taxon>
        <taxon>Arthropoda</taxon>
        <taxon>Hexapoda</taxon>
        <taxon>Insecta</taxon>
        <taxon>Pterygota</taxon>
        <taxon>Neoptera</taxon>
        <taxon>Polyneoptera</taxon>
        <taxon>Phasmatodea</taxon>
        <taxon>Timematodea</taxon>
        <taxon>Timematoidea</taxon>
        <taxon>Timematidae</taxon>
        <taxon>Timema</taxon>
    </lineage>
</organism>
<keyword evidence="8 10" id="KW-0072">Autophagy</keyword>
<dbReference type="GO" id="GO:0000045">
    <property type="term" value="P:autophagosome assembly"/>
    <property type="evidence" value="ECO:0007669"/>
    <property type="project" value="TreeGrafter"/>
</dbReference>
<dbReference type="Pfam" id="PF00899">
    <property type="entry name" value="ThiF"/>
    <property type="match status" value="1"/>
</dbReference>
<feature type="active site" description="Glycyl thioester intermediate" evidence="9">
    <location>
        <position position="550"/>
    </location>
</feature>
<evidence type="ECO:0000256" key="3">
    <source>
        <dbReference type="ARBA" id="ARBA00017647"/>
    </source>
</evidence>
<dbReference type="AlphaFoldDB" id="A0A7R9IHQ9"/>
<keyword evidence="6 10" id="KW-0833">Ubl conjugation pathway</keyword>
<dbReference type="FunFam" id="3.40.140.70:FF:000001">
    <property type="entry name" value="Ubiquitin-like modifier-activating enzyme atg7"/>
    <property type="match status" value="1"/>
</dbReference>
<accession>A0A7R9IHQ9</accession>
<dbReference type="GO" id="GO:0000422">
    <property type="term" value="P:autophagy of mitochondrion"/>
    <property type="evidence" value="ECO:0007669"/>
    <property type="project" value="TreeGrafter"/>
</dbReference>
<proteinExistence type="inferred from homology"/>
<comment type="subcellular location">
    <subcellularLocation>
        <location evidence="10">Cytoplasm</location>
    </subcellularLocation>
    <subcellularLocation>
        <location evidence="10">Preautophagosomal structure</location>
    </subcellularLocation>
</comment>
<dbReference type="GO" id="GO:0019779">
    <property type="term" value="F:Atg8 activating enzyme activity"/>
    <property type="evidence" value="ECO:0007669"/>
    <property type="project" value="TreeGrafter"/>
</dbReference>
<dbReference type="InterPro" id="IPR006285">
    <property type="entry name" value="Atg7"/>
</dbReference>
<dbReference type="EMBL" id="OE002362">
    <property type="protein sequence ID" value="CAD7458582.1"/>
    <property type="molecule type" value="Genomic_DNA"/>
</dbReference>
<evidence type="ECO:0000256" key="6">
    <source>
        <dbReference type="ARBA" id="ARBA00022786"/>
    </source>
</evidence>
<comment type="subunit">
    <text evidence="2 10">Homodimer.</text>
</comment>
<dbReference type="GO" id="GO:0015031">
    <property type="term" value="P:protein transport"/>
    <property type="evidence" value="ECO:0007669"/>
    <property type="project" value="UniProtKB-UniRule"/>
</dbReference>
<evidence type="ECO:0000256" key="1">
    <source>
        <dbReference type="ARBA" id="ARBA00010931"/>
    </source>
</evidence>
<dbReference type="InterPro" id="IPR032197">
    <property type="entry name" value="Atg7_N"/>
</dbReference>
<keyword evidence="4 10" id="KW-0813">Transport</keyword>
<comment type="similarity">
    <text evidence="1 10">Belongs to the ATG7 family.</text>
</comment>
<keyword evidence="5 10" id="KW-0963">Cytoplasm</keyword>
<feature type="domain" description="THIF-type NAD/FAD binding fold" evidence="11">
    <location>
        <begin position="334"/>
        <end position="580"/>
    </location>
</feature>
<dbReference type="GO" id="GO:0032446">
    <property type="term" value="P:protein modification by small protein conjugation"/>
    <property type="evidence" value="ECO:0007669"/>
    <property type="project" value="TreeGrafter"/>
</dbReference>
<dbReference type="GO" id="GO:0006995">
    <property type="term" value="P:cellular response to nitrogen starvation"/>
    <property type="evidence" value="ECO:0007669"/>
    <property type="project" value="TreeGrafter"/>
</dbReference>
<evidence type="ECO:0000256" key="4">
    <source>
        <dbReference type="ARBA" id="ARBA00022448"/>
    </source>
</evidence>
<dbReference type="Pfam" id="PF16420">
    <property type="entry name" value="ATG7_N"/>
    <property type="match status" value="1"/>
</dbReference>
<keyword evidence="7 10" id="KW-0653">Protein transport</keyword>
<dbReference type="PANTHER" id="PTHR10953">
    <property type="entry name" value="UBIQUITIN-ACTIVATING ENZYME E1"/>
    <property type="match status" value="1"/>
</dbReference>
<comment type="function">
    <text evidence="10">E1-like activating enzyme involved in the 2 ubiquitin-like systems required for autophagy.</text>
</comment>
<sequence length="681" mass="76515">MAQTTNTNEILQFASFTSYVEPSFWHKLSQLKLDIDKLEEKVRLIWGKYSNYTSNTSLKPSVFVDYSAYNDQFEEGNLQLPIKGQLLNLNTLEDFKSCDKTKLLNDYGQTVWEHITSGKVFENPTLLVSFLLLTHADLKKYHFYYWFAFPAVKSVPTTYIKKPQNISEVFSQHQLSLLEKAVQDVEDWKLYSAFLLDVDSENVCLQLLREIKTKLGHYVGFCDPSLSPEYPGWPLRNLLALLAYHFPELIGMEVNIICLRLSLSKGIRTANASMVLSVKLPPLTELFESGEDTVKWIGWERNDRGNFGPRLADLASSMNPLKLVETSVDLNLKLMKWRLVPDLDLECLKQLRCLLLGAGTLGCSVARLLLAWGVGKITLVDNGRVSYSNPVRQSLFTYKDSLYKGQGSHKAEAAADALKLINPHINANGVNLSIPMPGHVIGELLQNGKENPQALEARKSFEQLQQLIETHDTVFLLMDSRESRWLPTLLSAFSKKLVINAALGFDTYLVMRHGLQGEEPNEGPELGCYFCNDVTAPGDSQRDRTLDQKCTVTRPGVSGIASGLAVELMVATLQHPLGGKAPAIAEDERSPLGTVPHSIRGFLSQWQQISVTSHKFDRCIACSDTVLKEFEVRNFEFLVDVFNTPNYLEDLTGLTALKQETNSDEVWELSDSDMSDKDEGI</sequence>
<evidence type="ECO:0000256" key="10">
    <source>
        <dbReference type="RuleBase" id="RU366022"/>
    </source>
</evidence>
<feature type="domain" description="Ubiquitin-like modifier-activating enzyme Atg7 N-terminal" evidence="12">
    <location>
        <begin position="11"/>
        <end position="318"/>
    </location>
</feature>
<protein>
    <recommendedName>
        <fullName evidence="3 10">Ubiquitin-like modifier-activating enzyme ATG7</fullName>
    </recommendedName>
    <alternativeName>
        <fullName evidence="10">Autophagy-related protein 7</fullName>
    </alternativeName>
</protein>